<dbReference type="InterPro" id="IPR058596">
    <property type="entry name" value="TraC-like_dom"/>
</dbReference>
<evidence type="ECO:0000313" key="2">
    <source>
        <dbReference type="EMBL" id="OGY40734.1"/>
    </source>
</evidence>
<sequence>MPEQGSSQAIISVDTIRDGVVILKNGGLRAVIEAEGINFELKSQEEQQALVSAFQEFLVGLDFSLQLMVYSRRINIDSYVKKIRVLEINETNELIKNNIVDYANFLNMFLEEYRVMIKKFYVVVSYAPSAFKSSAISGLWSGQSQSQQTVSQGEEFQRNKSQLQTQVNSLMDNMSRMGIQPKLLTTEVLVDLFYNLYNPMEKEEKRYENTFNLK</sequence>
<proteinExistence type="predicted"/>
<dbReference type="Pfam" id="PF26593">
    <property type="entry name" value="TraC-like"/>
    <property type="match status" value="1"/>
</dbReference>
<dbReference type="STRING" id="1797529.A2570_01210"/>
<dbReference type="AlphaFoldDB" id="A0A1G1XLE0"/>
<organism evidence="2 3">
    <name type="scientific">Candidatus Brennerbacteria bacterium RIFOXYD1_FULL_41_16</name>
    <dbReference type="NCBI Taxonomy" id="1797529"/>
    <lineage>
        <taxon>Bacteria</taxon>
        <taxon>Candidatus Brenneribacteriota</taxon>
    </lineage>
</organism>
<comment type="caution">
    <text evidence="2">The sequence shown here is derived from an EMBL/GenBank/DDBJ whole genome shotgun (WGS) entry which is preliminary data.</text>
</comment>
<feature type="domain" description="TraC-like" evidence="1">
    <location>
        <begin position="19"/>
        <end position="129"/>
    </location>
</feature>
<protein>
    <recommendedName>
        <fullName evidence="1">TraC-like domain-containing protein</fullName>
    </recommendedName>
</protein>
<accession>A0A1G1XLE0</accession>
<name>A0A1G1XLE0_9BACT</name>
<gene>
    <name evidence="2" type="ORF">A2570_01210</name>
</gene>
<evidence type="ECO:0000259" key="1">
    <source>
        <dbReference type="Pfam" id="PF26593"/>
    </source>
</evidence>
<dbReference type="EMBL" id="MHHY01000006">
    <property type="protein sequence ID" value="OGY40734.1"/>
    <property type="molecule type" value="Genomic_DNA"/>
</dbReference>
<reference evidence="2 3" key="1">
    <citation type="journal article" date="2016" name="Nat. Commun.">
        <title>Thousands of microbial genomes shed light on interconnected biogeochemical processes in an aquifer system.</title>
        <authorList>
            <person name="Anantharaman K."/>
            <person name="Brown C.T."/>
            <person name="Hug L.A."/>
            <person name="Sharon I."/>
            <person name="Castelle C.J."/>
            <person name="Probst A.J."/>
            <person name="Thomas B.C."/>
            <person name="Singh A."/>
            <person name="Wilkins M.J."/>
            <person name="Karaoz U."/>
            <person name="Brodie E.L."/>
            <person name="Williams K.H."/>
            <person name="Hubbard S.S."/>
            <person name="Banfield J.F."/>
        </authorList>
    </citation>
    <scope>NUCLEOTIDE SEQUENCE [LARGE SCALE GENOMIC DNA]</scope>
</reference>
<evidence type="ECO:0000313" key="3">
    <source>
        <dbReference type="Proteomes" id="UP000178570"/>
    </source>
</evidence>
<dbReference type="Proteomes" id="UP000178570">
    <property type="component" value="Unassembled WGS sequence"/>
</dbReference>